<evidence type="ECO:0000256" key="1">
    <source>
        <dbReference type="ARBA" id="ARBA00001974"/>
    </source>
</evidence>
<comment type="caution">
    <text evidence="7">The sequence shown here is derived from an EMBL/GenBank/DDBJ whole genome shotgun (WGS) entry which is preliminary data.</text>
</comment>
<keyword evidence="8" id="KW-1185">Reference proteome</keyword>
<dbReference type="SUPFAM" id="SSF54373">
    <property type="entry name" value="FAD-linked reductases, C-terminal domain"/>
    <property type="match status" value="1"/>
</dbReference>
<evidence type="ECO:0000256" key="2">
    <source>
        <dbReference type="ARBA" id="ARBA00010790"/>
    </source>
</evidence>
<evidence type="ECO:0000259" key="6">
    <source>
        <dbReference type="Pfam" id="PF05199"/>
    </source>
</evidence>
<evidence type="ECO:0000256" key="4">
    <source>
        <dbReference type="ARBA" id="ARBA00022827"/>
    </source>
</evidence>
<dbReference type="InterPro" id="IPR036188">
    <property type="entry name" value="FAD/NAD-bd_sf"/>
</dbReference>
<dbReference type="PANTHER" id="PTHR11552">
    <property type="entry name" value="GLUCOSE-METHANOL-CHOLINE GMC OXIDOREDUCTASE"/>
    <property type="match status" value="1"/>
</dbReference>
<dbReference type="InterPro" id="IPR012132">
    <property type="entry name" value="GMC_OxRdtase"/>
</dbReference>
<evidence type="ECO:0000256" key="3">
    <source>
        <dbReference type="ARBA" id="ARBA00022630"/>
    </source>
</evidence>
<comment type="cofactor">
    <cofactor evidence="1">
        <name>FAD</name>
        <dbReference type="ChEBI" id="CHEBI:57692"/>
    </cofactor>
</comment>
<reference evidence="7 8" key="1">
    <citation type="submission" date="2018-10" db="EMBL/GenBank/DDBJ databases">
        <title>Draft genome of Mycobacterium hodleri strain B.</title>
        <authorList>
            <person name="Amande T.J."/>
            <person name="Mcgenity T.J."/>
        </authorList>
    </citation>
    <scope>NUCLEOTIDE SEQUENCE [LARGE SCALE GENOMIC DNA]</scope>
    <source>
        <strain evidence="7 8">B</strain>
    </source>
</reference>
<name>A0A544W7V1_9MYCO</name>
<dbReference type="Gene3D" id="3.50.50.60">
    <property type="entry name" value="FAD/NAD(P)-binding domain"/>
    <property type="match status" value="1"/>
</dbReference>
<evidence type="ECO:0000259" key="5">
    <source>
        <dbReference type="Pfam" id="PF00732"/>
    </source>
</evidence>
<keyword evidence="4" id="KW-0274">FAD</keyword>
<dbReference type="Proteomes" id="UP000315759">
    <property type="component" value="Unassembled WGS sequence"/>
</dbReference>
<dbReference type="InterPro" id="IPR000172">
    <property type="entry name" value="GMC_OxRdtase_N"/>
</dbReference>
<keyword evidence="3" id="KW-0285">Flavoprotein</keyword>
<dbReference type="Pfam" id="PF00732">
    <property type="entry name" value="GMC_oxred_N"/>
    <property type="match status" value="1"/>
</dbReference>
<protein>
    <submittedName>
        <fullName evidence="7">Choline dehydrogenase</fullName>
    </submittedName>
</protein>
<feature type="domain" description="Glucose-methanol-choline oxidoreductase C-terminal" evidence="6">
    <location>
        <begin position="379"/>
        <end position="512"/>
    </location>
</feature>
<evidence type="ECO:0000313" key="8">
    <source>
        <dbReference type="Proteomes" id="UP000315759"/>
    </source>
</evidence>
<dbReference type="EMBL" id="VIFX01000002">
    <property type="protein sequence ID" value="TQR88295.1"/>
    <property type="molecule type" value="Genomic_DNA"/>
</dbReference>
<gene>
    <name evidence="7" type="ORF">D8S82_01930</name>
</gene>
<sequence length="521" mass="54804">MKQSNASSTAITDPNDDLWVTVDYIVVGAGTAGSVLASRLSEDPHTRVLLIEAGSSEKLPAMAVPFRWPELMASQANWGDSTVVQSFSQTSVPAPRGRTLGGSSSTNGLTFVRGHRASYDAWVDQGAKGWGFDDLLPFFKKSETTQGRDSRLRGTAGPLTVGPTAEPSPVVVAALDAAADLGYEAARDISSGFETGFGLADSNIKDGYRQSAADAYLGEATLSRPNLRVVTDAVAQRVVVTDGVATGIEYRHGEKTERLRAAREVILTAGAIGTAHLLLASGIGPAQHLREVGVDVVVDLPGVGENLHDHPMSTVLYESAAELPHNPHNPMGQAVGLVETVHADAGPNLQILVIAAPMRASTLPGPEHGYAVAFSAITPFSRGRVRLADASIAVAPLVDPNYLGDERDVAVMEAGLEIAREIGESAAMSGWRAGEIQPGSGVQDRSSVHDYLGRSLLVYFHYAGTCRVGTDEMAVVDLDLRVRGVDGLRVADASIMPSPVSANTNATVYAIAEKAADLIRL</sequence>
<organism evidence="7 8">
    <name type="scientific">Mycolicibacterium hodleri</name>
    <dbReference type="NCBI Taxonomy" id="49897"/>
    <lineage>
        <taxon>Bacteria</taxon>
        <taxon>Bacillati</taxon>
        <taxon>Actinomycetota</taxon>
        <taxon>Actinomycetes</taxon>
        <taxon>Mycobacteriales</taxon>
        <taxon>Mycobacteriaceae</taxon>
        <taxon>Mycolicibacterium</taxon>
    </lineage>
</organism>
<dbReference type="GO" id="GO:0050660">
    <property type="term" value="F:flavin adenine dinucleotide binding"/>
    <property type="evidence" value="ECO:0007669"/>
    <property type="project" value="InterPro"/>
</dbReference>
<dbReference type="PANTHER" id="PTHR11552:SF147">
    <property type="entry name" value="CHOLINE DEHYDROGENASE, MITOCHONDRIAL"/>
    <property type="match status" value="1"/>
</dbReference>
<dbReference type="SUPFAM" id="SSF51905">
    <property type="entry name" value="FAD/NAD(P)-binding domain"/>
    <property type="match status" value="1"/>
</dbReference>
<dbReference type="Gene3D" id="3.30.560.10">
    <property type="entry name" value="Glucose Oxidase, domain 3"/>
    <property type="match status" value="1"/>
</dbReference>
<proteinExistence type="inferred from homology"/>
<dbReference type="AlphaFoldDB" id="A0A544W7V1"/>
<comment type="similarity">
    <text evidence="2">Belongs to the GMC oxidoreductase family.</text>
</comment>
<dbReference type="InterPro" id="IPR007867">
    <property type="entry name" value="GMC_OxRtase_C"/>
</dbReference>
<dbReference type="Pfam" id="PF05199">
    <property type="entry name" value="GMC_oxred_C"/>
    <property type="match status" value="1"/>
</dbReference>
<dbReference type="RefSeq" id="WP_142550325.1">
    <property type="nucleotide sequence ID" value="NZ_VIFX01000002.1"/>
</dbReference>
<dbReference type="PIRSF" id="PIRSF000137">
    <property type="entry name" value="Alcohol_oxidase"/>
    <property type="match status" value="1"/>
</dbReference>
<dbReference type="GO" id="GO:0016614">
    <property type="term" value="F:oxidoreductase activity, acting on CH-OH group of donors"/>
    <property type="evidence" value="ECO:0007669"/>
    <property type="project" value="InterPro"/>
</dbReference>
<accession>A0A544W7V1</accession>
<evidence type="ECO:0000313" key="7">
    <source>
        <dbReference type="EMBL" id="TQR88295.1"/>
    </source>
</evidence>
<feature type="domain" description="Glucose-methanol-choline oxidoreductase N-terminal" evidence="5">
    <location>
        <begin position="22"/>
        <end position="311"/>
    </location>
</feature>